<name>A0A392N6K1_9FABA</name>
<keyword evidence="3" id="KW-1185">Reference proteome</keyword>
<organism evidence="2 3">
    <name type="scientific">Trifolium medium</name>
    <dbReference type="NCBI Taxonomy" id="97028"/>
    <lineage>
        <taxon>Eukaryota</taxon>
        <taxon>Viridiplantae</taxon>
        <taxon>Streptophyta</taxon>
        <taxon>Embryophyta</taxon>
        <taxon>Tracheophyta</taxon>
        <taxon>Spermatophyta</taxon>
        <taxon>Magnoliopsida</taxon>
        <taxon>eudicotyledons</taxon>
        <taxon>Gunneridae</taxon>
        <taxon>Pentapetalae</taxon>
        <taxon>rosids</taxon>
        <taxon>fabids</taxon>
        <taxon>Fabales</taxon>
        <taxon>Fabaceae</taxon>
        <taxon>Papilionoideae</taxon>
        <taxon>50 kb inversion clade</taxon>
        <taxon>NPAAA clade</taxon>
        <taxon>Hologalegina</taxon>
        <taxon>IRL clade</taxon>
        <taxon>Trifolieae</taxon>
        <taxon>Trifolium</taxon>
    </lineage>
</organism>
<proteinExistence type="predicted"/>
<reference evidence="2 3" key="1">
    <citation type="journal article" date="2018" name="Front. Plant Sci.">
        <title>Red Clover (Trifolium pratense) and Zigzag Clover (T. medium) - A Picture of Genomic Similarities and Differences.</title>
        <authorList>
            <person name="Dluhosova J."/>
            <person name="Istvanek J."/>
            <person name="Nedelnik J."/>
            <person name="Repkova J."/>
        </authorList>
    </citation>
    <scope>NUCLEOTIDE SEQUENCE [LARGE SCALE GENOMIC DNA]</scope>
    <source>
        <strain evidence="3">cv. 10/8</strain>
        <tissue evidence="2">Leaf</tissue>
    </source>
</reference>
<evidence type="ECO:0000256" key="1">
    <source>
        <dbReference type="SAM" id="MobiDB-lite"/>
    </source>
</evidence>
<protein>
    <submittedName>
        <fullName evidence="2">Uncharacterized protein</fullName>
    </submittedName>
</protein>
<dbReference type="AlphaFoldDB" id="A0A392N6K1"/>
<comment type="caution">
    <text evidence="2">The sequence shown here is derived from an EMBL/GenBank/DDBJ whole genome shotgun (WGS) entry which is preliminary data.</text>
</comment>
<dbReference type="EMBL" id="LXQA010028123">
    <property type="protein sequence ID" value="MCH94775.1"/>
    <property type="molecule type" value="Genomic_DNA"/>
</dbReference>
<sequence length="45" mass="4748">MEGASKWTVFARHGWGERGEVSGGVEVEGGRQVPISRSPPPADSP</sequence>
<evidence type="ECO:0000313" key="2">
    <source>
        <dbReference type="EMBL" id="MCH94775.1"/>
    </source>
</evidence>
<dbReference type="Proteomes" id="UP000265520">
    <property type="component" value="Unassembled WGS sequence"/>
</dbReference>
<feature type="region of interest" description="Disordered" evidence="1">
    <location>
        <begin position="14"/>
        <end position="45"/>
    </location>
</feature>
<accession>A0A392N6K1</accession>
<evidence type="ECO:0000313" key="3">
    <source>
        <dbReference type="Proteomes" id="UP000265520"/>
    </source>
</evidence>
<gene>
    <name evidence="2" type="ORF">A2U01_0015741</name>
</gene>